<dbReference type="EMBL" id="JAACJL010000059">
    <property type="protein sequence ID" value="KAF4610099.1"/>
    <property type="molecule type" value="Genomic_DNA"/>
</dbReference>
<feature type="compositionally biased region" description="Low complexity" evidence="1">
    <location>
        <begin position="21"/>
        <end position="36"/>
    </location>
</feature>
<evidence type="ECO:0000313" key="3">
    <source>
        <dbReference type="Proteomes" id="UP000521872"/>
    </source>
</evidence>
<dbReference type="AlphaFoldDB" id="A0A8H4QFC5"/>
<accession>A0A8H4QFC5</accession>
<evidence type="ECO:0000256" key="1">
    <source>
        <dbReference type="SAM" id="MobiDB-lite"/>
    </source>
</evidence>
<comment type="caution">
    <text evidence="2">The sequence shown here is derived from an EMBL/GenBank/DDBJ whole genome shotgun (WGS) entry which is preliminary data.</text>
</comment>
<reference evidence="2 3" key="1">
    <citation type="submission" date="2019-12" db="EMBL/GenBank/DDBJ databases">
        <authorList>
            <person name="Floudas D."/>
            <person name="Bentzer J."/>
            <person name="Ahren D."/>
            <person name="Johansson T."/>
            <person name="Persson P."/>
            <person name="Tunlid A."/>
        </authorList>
    </citation>
    <scope>NUCLEOTIDE SEQUENCE [LARGE SCALE GENOMIC DNA]</scope>
    <source>
        <strain evidence="2 3">CBS 102.39</strain>
    </source>
</reference>
<proteinExistence type="predicted"/>
<protein>
    <submittedName>
        <fullName evidence="2">Uncharacterized protein</fullName>
    </submittedName>
</protein>
<evidence type="ECO:0000313" key="2">
    <source>
        <dbReference type="EMBL" id="KAF4610099.1"/>
    </source>
</evidence>
<name>A0A8H4QFC5_9AGAR</name>
<organism evidence="2 3">
    <name type="scientific">Agrocybe pediades</name>
    <dbReference type="NCBI Taxonomy" id="84607"/>
    <lineage>
        <taxon>Eukaryota</taxon>
        <taxon>Fungi</taxon>
        <taxon>Dikarya</taxon>
        <taxon>Basidiomycota</taxon>
        <taxon>Agaricomycotina</taxon>
        <taxon>Agaricomycetes</taxon>
        <taxon>Agaricomycetidae</taxon>
        <taxon>Agaricales</taxon>
        <taxon>Agaricineae</taxon>
        <taxon>Strophariaceae</taxon>
        <taxon>Agrocybe</taxon>
    </lineage>
</organism>
<gene>
    <name evidence="2" type="ORF">D9613_010622</name>
</gene>
<feature type="region of interest" description="Disordered" evidence="1">
    <location>
        <begin position="1"/>
        <end position="56"/>
    </location>
</feature>
<keyword evidence="3" id="KW-1185">Reference proteome</keyword>
<dbReference type="Proteomes" id="UP000521872">
    <property type="component" value="Unassembled WGS sequence"/>
</dbReference>
<sequence>MPFFLKPTSSSASSKTKDAQRAASSSKPSSNSRASKTLSDDSKANEKAVEKNKASKPQCSFLKAFKKMIPCASKKAMNKNFDDVEVVDLTVDTVVSRSRSASAVEETRSNTITRRVDAVTSRPRPITQEMDARAESLKRLLEALEGFDTGNRVTVDVDEDLEESQDVVICYAMSPEDEGHVSQGVGAFGSAGTINTLSTCEDRAGVVAPELFLTPPSPPNRSLLITYQKRKDDDYLSPSPLFASTFIPVDAVVVTEEVQVQVEEDDDDDDDSAFDAAYFDLFDDENARDARIAQQALSSAQEFEALLGPTPNVGHSHLFDEDKEDPAMVAQRALATAQEFEDLLNGF</sequence>
<feature type="compositionally biased region" description="Basic and acidic residues" evidence="1">
    <location>
        <begin position="38"/>
        <end position="53"/>
    </location>
</feature>